<evidence type="ECO:0000313" key="2">
    <source>
        <dbReference type="EMBL" id="ANX13543.1"/>
    </source>
</evidence>
<reference evidence="2 3" key="1">
    <citation type="submission" date="2016-08" db="EMBL/GenBank/DDBJ databases">
        <title>Complete genome sequence of Fictibacillus arsenicus G25-54, a strain with toxicity to nematodes and a potential arsenic-resistance activity.</title>
        <authorList>
            <person name="Zheng Z."/>
        </authorList>
    </citation>
    <scope>NUCLEOTIDE SEQUENCE [LARGE SCALE GENOMIC DNA]</scope>
    <source>
        <strain evidence="2 3">G25-54</strain>
    </source>
</reference>
<protein>
    <submittedName>
        <fullName evidence="2">Uncharacterized protein</fullName>
    </submittedName>
</protein>
<accession>A0A1B1Z7U0</accession>
<proteinExistence type="predicted"/>
<dbReference type="OrthoDB" id="2969940at2"/>
<organism evidence="2 3">
    <name type="scientific">Fictibacillus arsenicus</name>
    <dbReference type="NCBI Taxonomy" id="255247"/>
    <lineage>
        <taxon>Bacteria</taxon>
        <taxon>Bacillati</taxon>
        <taxon>Bacillota</taxon>
        <taxon>Bacilli</taxon>
        <taxon>Bacillales</taxon>
        <taxon>Fictibacillaceae</taxon>
        <taxon>Fictibacillus</taxon>
    </lineage>
</organism>
<dbReference type="EMBL" id="CP016761">
    <property type="protein sequence ID" value="ANX13543.1"/>
    <property type="molecule type" value="Genomic_DNA"/>
</dbReference>
<gene>
    <name evidence="2" type="ORF">ABE41_016150</name>
</gene>
<keyword evidence="3" id="KW-1185">Reference proteome</keyword>
<feature type="transmembrane region" description="Helical" evidence="1">
    <location>
        <begin position="17"/>
        <end position="36"/>
    </location>
</feature>
<dbReference type="Proteomes" id="UP000077412">
    <property type="component" value="Chromosome"/>
</dbReference>
<sequence length="86" mass="10363">MRVEETIQHRRDRAFRFQLYFGFIILLFTILMLRTYDLQITNGEKARLKSESYEDVVIKKSIFNDNYYSSQKDTPSETDIKQSKDQ</sequence>
<keyword evidence="1" id="KW-0812">Transmembrane</keyword>
<keyword evidence="1" id="KW-0472">Membrane</keyword>
<name>A0A1B1Z7U0_9BACL</name>
<dbReference type="RefSeq" id="WP_066292516.1">
    <property type="nucleotide sequence ID" value="NZ_CP016761.1"/>
</dbReference>
<keyword evidence="1" id="KW-1133">Transmembrane helix</keyword>
<evidence type="ECO:0000256" key="1">
    <source>
        <dbReference type="SAM" id="Phobius"/>
    </source>
</evidence>
<evidence type="ECO:0000313" key="3">
    <source>
        <dbReference type="Proteomes" id="UP000077412"/>
    </source>
</evidence>
<dbReference type="AlphaFoldDB" id="A0A1B1Z7U0"/>
<dbReference type="KEGG" id="far:ABE41_016150"/>
<dbReference type="STRING" id="255247.ABE41_016150"/>